<sequence length="89" mass="9330">MFAQRGDGPVGKGVRVDLPERRGRIRSVGGPASTPPFTVRRLAADHLSTVCPGPDAVVLSEAGITAQDPKDPRRLEPARSGGGVHHGRT</sequence>
<accession>A0ABZ1IE28</accession>
<feature type="domain" description="DUF1918" evidence="2">
    <location>
        <begin position="1"/>
        <end position="58"/>
    </location>
</feature>
<evidence type="ECO:0000313" key="3">
    <source>
        <dbReference type="EMBL" id="WSE32177.1"/>
    </source>
</evidence>
<organism evidence="3 4">
    <name type="scientific">Amycolatopsis rhabdoformis</name>
    <dbReference type="NCBI Taxonomy" id="1448059"/>
    <lineage>
        <taxon>Bacteria</taxon>
        <taxon>Bacillati</taxon>
        <taxon>Actinomycetota</taxon>
        <taxon>Actinomycetes</taxon>
        <taxon>Pseudonocardiales</taxon>
        <taxon>Pseudonocardiaceae</taxon>
        <taxon>Amycolatopsis</taxon>
    </lineage>
</organism>
<evidence type="ECO:0000256" key="1">
    <source>
        <dbReference type="SAM" id="MobiDB-lite"/>
    </source>
</evidence>
<dbReference type="Gene3D" id="2.30.30.440">
    <property type="entry name" value="Domain of unknown function DUF1918"/>
    <property type="match status" value="1"/>
</dbReference>
<feature type="region of interest" description="Disordered" evidence="1">
    <location>
        <begin position="62"/>
        <end position="89"/>
    </location>
</feature>
<keyword evidence="4" id="KW-1185">Reference proteome</keyword>
<feature type="region of interest" description="Disordered" evidence="1">
    <location>
        <begin position="1"/>
        <end position="37"/>
    </location>
</feature>
<proteinExistence type="predicted"/>
<evidence type="ECO:0000259" key="2">
    <source>
        <dbReference type="Pfam" id="PF08940"/>
    </source>
</evidence>
<evidence type="ECO:0000313" key="4">
    <source>
        <dbReference type="Proteomes" id="UP001330812"/>
    </source>
</evidence>
<dbReference type="SUPFAM" id="SSF50118">
    <property type="entry name" value="Cell growth inhibitor/plasmid maintenance toxic component"/>
    <property type="match status" value="1"/>
</dbReference>
<reference evidence="3 4" key="1">
    <citation type="journal article" date="2015" name="Int. J. Syst. Evol. Microbiol.">
        <title>Amycolatopsis rhabdoformis sp. nov., an actinomycete isolated from a tropical forest soil.</title>
        <authorList>
            <person name="Souza W.R."/>
            <person name="Silva R.E."/>
            <person name="Goodfellow M."/>
            <person name="Busarakam K."/>
            <person name="Figueiro F.S."/>
            <person name="Ferreira D."/>
            <person name="Rodrigues-Filho E."/>
            <person name="Moraes L.A.B."/>
            <person name="Zucchi T.D."/>
        </authorList>
    </citation>
    <scope>NUCLEOTIDE SEQUENCE [LARGE SCALE GENOMIC DNA]</scope>
    <source>
        <strain evidence="3 4">NCIMB 14900</strain>
    </source>
</reference>
<dbReference type="Pfam" id="PF08940">
    <property type="entry name" value="DUF1918"/>
    <property type="match status" value="1"/>
</dbReference>
<dbReference type="Proteomes" id="UP001330812">
    <property type="component" value="Chromosome"/>
</dbReference>
<dbReference type="RefSeq" id="WP_326834985.1">
    <property type="nucleotide sequence ID" value="NZ_CP142149.1"/>
</dbReference>
<dbReference type="EMBL" id="CP142149">
    <property type="protein sequence ID" value="WSE32177.1"/>
    <property type="molecule type" value="Genomic_DNA"/>
</dbReference>
<name>A0ABZ1IE28_9PSEU</name>
<gene>
    <name evidence="3" type="ORF">VSH64_08650</name>
</gene>
<protein>
    <submittedName>
        <fullName evidence="3">DUF1918 domain-containing protein</fullName>
    </submittedName>
</protein>
<feature type="compositionally biased region" description="Gly residues" evidence="1">
    <location>
        <begin position="80"/>
        <end position="89"/>
    </location>
</feature>
<dbReference type="InterPro" id="IPR015035">
    <property type="entry name" value="DUF1918"/>
</dbReference>
<feature type="compositionally biased region" description="Basic and acidic residues" evidence="1">
    <location>
        <begin position="68"/>
        <end position="77"/>
    </location>
</feature>